<evidence type="ECO:0000256" key="3">
    <source>
        <dbReference type="RuleBase" id="RU003696"/>
    </source>
</evidence>
<dbReference type="Pfam" id="PF00061">
    <property type="entry name" value="Lipocalin"/>
    <property type="match status" value="1"/>
</dbReference>
<dbReference type="PROSITE" id="PS00214">
    <property type="entry name" value="FABP"/>
    <property type="match status" value="1"/>
</dbReference>
<protein>
    <recommendedName>
        <fullName evidence="4">Cytosolic fatty-acid binding proteins domain-containing protein</fullName>
    </recommendedName>
</protein>
<dbReference type="PRINTS" id="PR00178">
    <property type="entry name" value="FATTYACIDBP"/>
</dbReference>
<dbReference type="FunFam" id="2.40.128.20:FF:000001">
    <property type="entry name" value="Fatty acid-binding protein, adipocyte"/>
    <property type="match status" value="1"/>
</dbReference>
<comment type="similarity">
    <text evidence="1 3">Belongs to the calycin superfamily. Fatty-acid binding protein (FABP) family.</text>
</comment>
<dbReference type="InterPro" id="IPR000566">
    <property type="entry name" value="Lipocln_cytosolic_FA-bd_dom"/>
</dbReference>
<dbReference type="InterPro" id="IPR000463">
    <property type="entry name" value="Fatty_acid-bd"/>
</dbReference>
<reference evidence="5 6" key="1">
    <citation type="submission" date="2024-01" db="EMBL/GenBank/DDBJ databases">
        <title>The genome of the rayed Mediterranean limpet Patella caerulea (Linnaeus, 1758).</title>
        <authorList>
            <person name="Anh-Thu Weber A."/>
            <person name="Halstead-Nussloch G."/>
        </authorList>
    </citation>
    <scope>NUCLEOTIDE SEQUENCE [LARGE SCALE GENOMIC DNA]</scope>
    <source>
        <strain evidence="5">AATW-2023a</strain>
        <tissue evidence="5">Whole specimen</tissue>
    </source>
</reference>
<evidence type="ECO:0000313" key="5">
    <source>
        <dbReference type="EMBL" id="KAK6190203.1"/>
    </source>
</evidence>
<evidence type="ECO:0000256" key="2">
    <source>
        <dbReference type="ARBA" id="ARBA00023121"/>
    </source>
</evidence>
<dbReference type="InterPro" id="IPR031259">
    <property type="entry name" value="ILBP"/>
</dbReference>
<proteinExistence type="inferred from homology"/>
<dbReference type="EMBL" id="JAZGQO010000002">
    <property type="protein sequence ID" value="KAK6190203.1"/>
    <property type="molecule type" value="Genomic_DNA"/>
</dbReference>
<dbReference type="CDD" id="cd00742">
    <property type="entry name" value="FABP"/>
    <property type="match status" value="1"/>
</dbReference>
<dbReference type="PANTHER" id="PTHR11955">
    <property type="entry name" value="FATTY ACID BINDING PROTEIN"/>
    <property type="match status" value="1"/>
</dbReference>
<comment type="caution">
    <text evidence="5">The sequence shown here is derived from an EMBL/GenBank/DDBJ whole genome shotgun (WGS) entry which is preliminary data.</text>
</comment>
<keyword evidence="6" id="KW-1185">Reference proteome</keyword>
<dbReference type="AlphaFoldDB" id="A0AAN8PYQ6"/>
<evidence type="ECO:0000259" key="4">
    <source>
        <dbReference type="PROSITE" id="PS00214"/>
    </source>
</evidence>
<keyword evidence="2" id="KW-0446">Lipid-binding</keyword>
<evidence type="ECO:0000313" key="6">
    <source>
        <dbReference type="Proteomes" id="UP001347796"/>
    </source>
</evidence>
<organism evidence="5 6">
    <name type="scientific">Patella caerulea</name>
    <name type="common">Rayed Mediterranean limpet</name>
    <dbReference type="NCBI Taxonomy" id="87958"/>
    <lineage>
        <taxon>Eukaryota</taxon>
        <taxon>Metazoa</taxon>
        <taxon>Spiralia</taxon>
        <taxon>Lophotrochozoa</taxon>
        <taxon>Mollusca</taxon>
        <taxon>Gastropoda</taxon>
        <taxon>Patellogastropoda</taxon>
        <taxon>Patelloidea</taxon>
        <taxon>Patellidae</taxon>
        <taxon>Patella</taxon>
    </lineage>
</organism>
<dbReference type="InterPro" id="IPR012674">
    <property type="entry name" value="Calycin"/>
</dbReference>
<dbReference type="Proteomes" id="UP001347796">
    <property type="component" value="Unassembled WGS sequence"/>
</dbReference>
<dbReference type="SUPFAM" id="SSF50814">
    <property type="entry name" value="Lipocalins"/>
    <property type="match status" value="1"/>
</dbReference>
<feature type="domain" description="Cytosolic fatty-acid binding proteins" evidence="4">
    <location>
        <begin position="8"/>
        <end position="25"/>
    </location>
</feature>
<accession>A0AAN8PYQ6</accession>
<evidence type="ECO:0000256" key="1">
    <source>
        <dbReference type="ARBA" id="ARBA00008390"/>
    </source>
</evidence>
<dbReference type="GO" id="GO:0008289">
    <property type="term" value="F:lipid binding"/>
    <property type="evidence" value="ECO:0007669"/>
    <property type="project" value="UniProtKB-KW"/>
</dbReference>
<sequence length="133" mass="14747">MAAEAFQGKWNMMESENFDEYMKAVGVGLVMRKLAGAAKPQQDIKVDGDKIQILTSTTFKSTDLSFELGKEFDEVTGDGRNVKSICTLEGNTLKHVSKGDPDTVITREFNGNDMTMTLEAKGVTCTRKYHRAE</sequence>
<keyword evidence="3" id="KW-0813">Transport</keyword>
<gene>
    <name evidence="5" type="ORF">SNE40_002123</name>
</gene>
<dbReference type="Gene3D" id="2.40.128.20">
    <property type="match status" value="1"/>
</dbReference>
<name>A0AAN8PYQ6_PATCE</name>